<feature type="compositionally biased region" description="Pro residues" evidence="1">
    <location>
        <begin position="1"/>
        <end position="19"/>
    </location>
</feature>
<dbReference type="Pfam" id="PF06568">
    <property type="entry name" value="YjiS-like"/>
    <property type="match status" value="1"/>
</dbReference>
<dbReference type="OrthoDB" id="8005167at2"/>
<evidence type="ECO:0000313" key="4">
    <source>
        <dbReference type="Proteomes" id="UP000219111"/>
    </source>
</evidence>
<proteinExistence type="predicted"/>
<gene>
    <name evidence="3" type="ORF">SAMN05877831_1047</name>
</gene>
<evidence type="ECO:0000259" key="2">
    <source>
        <dbReference type="Pfam" id="PF06568"/>
    </source>
</evidence>
<name>A0A285SFT5_9RHOB</name>
<sequence>MSQALPPPPPVEDPAPCPPERVRRVAPLPPTQRVTLWFRRARTRAHLAQLGAEALRDIGVTEAERRAECGLWFWRGMDR</sequence>
<dbReference type="InterPro" id="IPR009506">
    <property type="entry name" value="YjiS-like"/>
</dbReference>
<dbReference type="AlphaFoldDB" id="A0A285SFT5"/>
<dbReference type="Proteomes" id="UP000219111">
    <property type="component" value="Unassembled WGS sequence"/>
</dbReference>
<dbReference type="EMBL" id="OBMT01000004">
    <property type="protein sequence ID" value="SOC04741.1"/>
    <property type="molecule type" value="Genomic_DNA"/>
</dbReference>
<protein>
    <submittedName>
        <fullName evidence="3">Uncharacterized protein YjiS</fullName>
    </submittedName>
</protein>
<dbReference type="RefSeq" id="WP_102024752.1">
    <property type="nucleotide sequence ID" value="NZ_OBMT01000004.1"/>
</dbReference>
<reference evidence="4" key="1">
    <citation type="submission" date="2017-08" db="EMBL/GenBank/DDBJ databases">
        <authorList>
            <person name="Varghese N."/>
            <person name="Submissions S."/>
        </authorList>
    </citation>
    <scope>NUCLEOTIDE SEQUENCE [LARGE SCALE GENOMIC DNA]</scope>
    <source>
        <strain evidence="4">JA276</strain>
    </source>
</reference>
<organism evidence="3 4">
    <name type="scientific">Rhodobacter maris</name>
    <dbReference type="NCBI Taxonomy" id="446682"/>
    <lineage>
        <taxon>Bacteria</taxon>
        <taxon>Pseudomonadati</taxon>
        <taxon>Pseudomonadota</taxon>
        <taxon>Alphaproteobacteria</taxon>
        <taxon>Rhodobacterales</taxon>
        <taxon>Rhodobacter group</taxon>
        <taxon>Rhodobacter</taxon>
    </lineage>
</organism>
<evidence type="ECO:0000256" key="1">
    <source>
        <dbReference type="SAM" id="MobiDB-lite"/>
    </source>
</evidence>
<feature type="domain" description="YjiS-like" evidence="2">
    <location>
        <begin position="32"/>
        <end position="66"/>
    </location>
</feature>
<evidence type="ECO:0000313" key="3">
    <source>
        <dbReference type="EMBL" id="SOC04741.1"/>
    </source>
</evidence>
<keyword evidence="4" id="KW-1185">Reference proteome</keyword>
<feature type="region of interest" description="Disordered" evidence="1">
    <location>
        <begin position="1"/>
        <end position="26"/>
    </location>
</feature>
<accession>A0A285SFT5</accession>